<proteinExistence type="predicted"/>
<reference evidence="3" key="1">
    <citation type="submission" date="2021-01" db="EMBL/GenBank/DDBJ databases">
        <authorList>
            <person name="Corre E."/>
            <person name="Pelletier E."/>
            <person name="Niang G."/>
            <person name="Scheremetjew M."/>
            <person name="Finn R."/>
            <person name="Kale V."/>
            <person name="Holt S."/>
            <person name="Cochrane G."/>
            <person name="Meng A."/>
            <person name="Brown T."/>
            <person name="Cohen L."/>
        </authorList>
    </citation>
    <scope>NUCLEOTIDE SEQUENCE</scope>
    <source>
        <strain evidence="3">CCMP2078</strain>
    </source>
</reference>
<name>A0A7R9YCF2_9STRA</name>
<dbReference type="SUPFAM" id="SSF54695">
    <property type="entry name" value="POZ domain"/>
    <property type="match status" value="1"/>
</dbReference>
<accession>A0A7R9YCF2</accession>
<dbReference type="CDD" id="cd18186">
    <property type="entry name" value="BTB_POZ_ZBTB_KLHL-like"/>
    <property type="match status" value="1"/>
</dbReference>
<evidence type="ECO:0000256" key="1">
    <source>
        <dbReference type="SAM" id="MobiDB-lite"/>
    </source>
</evidence>
<dbReference type="PROSITE" id="PS50097">
    <property type="entry name" value="BTB"/>
    <property type="match status" value="1"/>
</dbReference>
<gene>
    <name evidence="3" type="ORF">PPYR1160_LOCUS7826</name>
</gene>
<dbReference type="InterPro" id="IPR000210">
    <property type="entry name" value="BTB/POZ_dom"/>
</dbReference>
<dbReference type="EMBL" id="HBEA01010209">
    <property type="protein sequence ID" value="CAD8258325.1"/>
    <property type="molecule type" value="Transcribed_RNA"/>
</dbReference>
<feature type="region of interest" description="Disordered" evidence="1">
    <location>
        <begin position="339"/>
        <end position="407"/>
    </location>
</feature>
<dbReference type="AlphaFoldDB" id="A0A7R9YCF2"/>
<sequence>MSHTSSGLALADTWTDFLRLSQTAPSLCRADICLHVSDEERLWLHSLVLCAWSREAHDRVLGAVTKNGVSKTTSVKPAAIGLAGISSRALLQLVAFLYSGDAELDAFIALELLEVAERWCIEALREFCRLYLRTDSAGLLQELRNLDIHHLLVALHLAEKHGVGFVFDAAARAVAKDWQRFVKDTSFLSQFPQYCIRVAVAELGKGAPENRERAQEDGVEEVDSLMRIPSVCLAVQWAAAKVSGAAGVVEKAWHGRKSSRRAQWEDLQQSSASASFTTVFDDVLMAADWSKARSSRLLTELEDAIPSAQRLHLGRFFQGEALKEVERDEEKVNKTLQSWRTQRSGLKRARAGVEPPRSRSPSRASQRHRTSGNDAAEQPSTANLPKWTEIWDLTGDELDAEPRDPQT</sequence>
<evidence type="ECO:0000313" key="3">
    <source>
        <dbReference type="EMBL" id="CAD8258325.1"/>
    </source>
</evidence>
<protein>
    <recommendedName>
        <fullName evidence="2">BTB domain-containing protein</fullName>
    </recommendedName>
</protein>
<feature type="domain" description="BTB" evidence="2">
    <location>
        <begin position="30"/>
        <end position="106"/>
    </location>
</feature>
<evidence type="ECO:0000259" key="2">
    <source>
        <dbReference type="PROSITE" id="PS50097"/>
    </source>
</evidence>
<dbReference type="Gene3D" id="3.30.710.10">
    <property type="entry name" value="Potassium Channel Kv1.1, Chain A"/>
    <property type="match status" value="1"/>
</dbReference>
<organism evidence="3">
    <name type="scientific">Pinguiococcus pyrenoidosus</name>
    <dbReference type="NCBI Taxonomy" id="172671"/>
    <lineage>
        <taxon>Eukaryota</taxon>
        <taxon>Sar</taxon>
        <taxon>Stramenopiles</taxon>
        <taxon>Ochrophyta</taxon>
        <taxon>Pinguiophyceae</taxon>
        <taxon>Pinguiochrysidales</taxon>
        <taxon>Pinguiochrysidaceae</taxon>
        <taxon>Pinguiococcus</taxon>
    </lineage>
</organism>
<dbReference type="SMART" id="SM00225">
    <property type="entry name" value="BTB"/>
    <property type="match status" value="1"/>
</dbReference>
<dbReference type="InterPro" id="IPR011333">
    <property type="entry name" value="SKP1/BTB/POZ_sf"/>
</dbReference>
<dbReference type="Pfam" id="PF00651">
    <property type="entry name" value="BTB"/>
    <property type="match status" value="1"/>
</dbReference>